<name>A0A6I4UR98_9SPHN</name>
<evidence type="ECO:0000313" key="2">
    <source>
        <dbReference type="EMBL" id="MXP40129.1"/>
    </source>
</evidence>
<comment type="caution">
    <text evidence="2">The sequence shown here is derived from an EMBL/GenBank/DDBJ whole genome shotgun (WGS) entry which is preliminary data.</text>
</comment>
<dbReference type="InterPro" id="IPR000182">
    <property type="entry name" value="GNAT_dom"/>
</dbReference>
<protein>
    <submittedName>
        <fullName evidence="2">GNAT family N-acetyltransferase</fullName>
    </submittedName>
</protein>
<dbReference type="InterPro" id="IPR016181">
    <property type="entry name" value="Acyl_CoA_acyltransferase"/>
</dbReference>
<evidence type="ECO:0000313" key="3">
    <source>
        <dbReference type="Proteomes" id="UP000469159"/>
    </source>
</evidence>
<dbReference type="Pfam" id="PF13302">
    <property type="entry name" value="Acetyltransf_3"/>
    <property type="match status" value="1"/>
</dbReference>
<keyword evidence="2" id="KW-0808">Transferase</keyword>
<dbReference type="PANTHER" id="PTHR43792">
    <property type="entry name" value="GNAT FAMILY, PUTATIVE (AFU_ORTHOLOGUE AFUA_3G00765)-RELATED-RELATED"/>
    <property type="match status" value="1"/>
</dbReference>
<dbReference type="EMBL" id="WTYK01000001">
    <property type="protein sequence ID" value="MXP40129.1"/>
    <property type="molecule type" value="Genomic_DNA"/>
</dbReference>
<dbReference type="OrthoDB" id="6293260at2"/>
<dbReference type="GO" id="GO:0016747">
    <property type="term" value="F:acyltransferase activity, transferring groups other than amino-acyl groups"/>
    <property type="evidence" value="ECO:0007669"/>
    <property type="project" value="InterPro"/>
</dbReference>
<dbReference type="InterPro" id="IPR051531">
    <property type="entry name" value="N-acetyltransferase"/>
</dbReference>
<dbReference type="Gene3D" id="3.40.630.30">
    <property type="match status" value="1"/>
</dbReference>
<sequence>MSEAPFLVTERLELWLPRPGDLQPLYEVVSHPVTGRFLGPTAQLHEQAIRFMRSAGSWFLYGYGAFMLRLRGQEAVIGNCGIFHTFRGLGEDFDDNPEAGWILRHDQIGKGLAGEAMRATLEWFEREHGPRRLVCMIDPQNAPSLHLAEKLGFVAMRDAALPDGERVRLLERILG</sequence>
<feature type="domain" description="N-acetyltransferase" evidence="1">
    <location>
        <begin position="12"/>
        <end position="175"/>
    </location>
</feature>
<evidence type="ECO:0000259" key="1">
    <source>
        <dbReference type="PROSITE" id="PS51186"/>
    </source>
</evidence>
<reference evidence="2 3" key="1">
    <citation type="submission" date="2019-12" db="EMBL/GenBank/DDBJ databases">
        <title>Genomic-based taxomic classification of the family Erythrobacteraceae.</title>
        <authorList>
            <person name="Xu L."/>
        </authorList>
    </citation>
    <scope>NUCLEOTIDE SEQUENCE [LARGE SCALE GENOMIC DNA]</scope>
    <source>
        <strain evidence="2 3">MCCC 1K02066</strain>
    </source>
</reference>
<dbReference type="Proteomes" id="UP000469159">
    <property type="component" value="Unassembled WGS sequence"/>
</dbReference>
<organism evidence="2 3">
    <name type="scientific">Croceibacterium soli</name>
    <dbReference type="NCBI Taxonomy" id="1739690"/>
    <lineage>
        <taxon>Bacteria</taxon>
        <taxon>Pseudomonadati</taxon>
        <taxon>Pseudomonadota</taxon>
        <taxon>Alphaproteobacteria</taxon>
        <taxon>Sphingomonadales</taxon>
        <taxon>Erythrobacteraceae</taxon>
        <taxon>Croceibacterium</taxon>
    </lineage>
</organism>
<proteinExistence type="predicted"/>
<gene>
    <name evidence="2" type="ORF">GRI75_00540</name>
</gene>
<accession>A0A6I4UR98</accession>
<dbReference type="RefSeq" id="WP_160744995.1">
    <property type="nucleotide sequence ID" value="NZ_WTYK01000001.1"/>
</dbReference>
<dbReference type="SUPFAM" id="SSF55729">
    <property type="entry name" value="Acyl-CoA N-acyltransferases (Nat)"/>
    <property type="match status" value="1"/>
</dbReference>
<dbReference type="PROSITE" id="PS51186">
    <property type="entry name" value="GNAT"/>
    <property type="match status" value="1"/>
</dbReference>
<keyword evidence="3" id="KW-1185">Reference proteome</keyword>
<dbReference type="PANTHER" id="PTHR43792:SF1">
    <property type="entry name" value="N-ACETYLTRANSFERASE DOMAIN-CONTAINING PROTEIN"/>
    <property type="match status" value="1"/>
</dbReference>
<dbReference type="AlphaFoldDB" id="A0A6I4UR98"/>